<dbReference type="InterPro" id="IPR045063">
    <property type="entry name" value="Dynamin_N"/>
</dbReference>
<evidence type="ECO:0000313" key="7">
    <source>
        <dbReference type="Proteomes" id="UP001465755"/>
    </source>
</evidence>
<proteinExistence type="predicted"/>
<evidence type="ECO:0000259" key="4">
    <source>
        <dbReference type="PROSITE" id="PS51388"/>
    </source>
</evidence>
<dbReference type="InterPro" id="IPR000375">
    <property type="entry name" value="Dynamin_stalk"/>
</dbReference>
<keyword evidence="7" id="KW-1185">Reference proteome</keyword>
<dbReference type="Gene3D" id="1.20.120.1240">
    <property type="entry name" value="Dynamin, middle domain"/>
    <property type="match status" value="2"/>
</dbReference>
<dbReference type="EMBL" id="JALJOQ010000004">
    <property type="protein sequence ID" value="KAK9813544.1"/>
    <property type="molecule type" value="Genomic_DNA"/>
</dbReference>
<dbReference type="PROSITE" id="PS51388">
    <property type="entry name" value="GED"/>
    <property type="match status" value="1"/>
</dbReference>
<name>A0AAW1PZH7_9CHLO</name>
<feature type="region of interest" description="Disordered" evidence="3">
    <location>
        <begin position="523"/>
        <end position="595"/>
    </location>
</feature>
<dbReference type="PANTHER" id="PTHR11566">
    <property type="entry name" value="DYNAMIN"/>
    <property type="match status" value="1"/>
</dbReference>
<keyword evidence="1" id="KW-0547">Nucleotide-binding</keyword>
<dbReference type="Proteomes" id="UP001465755">
    <property type="component" value="Unassembled WGS sequence"/>
</dbReference>
<accession>A0AAW1PZH7</accession>
<evidence type="ECO:0000259" key="5">
    <source>
        <dbReference type="PROSITE" id="PS51718"/>
    </source>
</evidence>
<dbReference type="PANTHER" id="PTHR11566:SF21">
    <property type="entry name" value="DYNAMIN RELATED PROTEIN 1, ISOFORM A"/>
    <property type="match status" value="1"/>
</dbReference>
<keyword evidence="2" id="KW-0342">GTP-binding</keyword>
<evidence type="ECO:0000256" key="2">
    <source>
        <dbReference type="ARBA" id="ARBA00023134"/>
    </source>
</evidence>
<dbReference type="Gene3D" id="3.40.50.300">
    <property type="entry name" value="P-loop containing nucleotide triphosphate hydrolases"/>
    <property type="match status" value="1"/>
</dbReference>
<comment type="caution">
    <text evidence="6">The sequence shown here is derived from an EMBL/GenBank/DDBJ whole genome shotgun (WGS) entry which is preliminary data.</text>
</comment>
<dbReference type="PRINTS" id="PR00195">
    <property type="entry name" value="DYNAMIN"/>
</dbReference>
<dbReference type="InterPro" id="IPR001401">
    <property type="entry name" value="Dynamin_GTPase"/>
</dbReference>
<dbReference type="PROSITE" id="PS51718">
    <property type="entry name" value="G_DYNAMIN_2"/>
    <property type="match status" value="1"/>
</dbReference>
<dbReference type="Pfam" id="PF01031">
    <property type="entry name" value="Dynamin_M"/>
    <property type="match status" value="1"/>
</dbReference>
<organism evidence="6 7">
    <name type="scientific">Symbiochloris irregularis</name>
    <dbReference type="NCBI Taxonomy" id="706552"/>
    <lineage>
        <taxon>Eukaryota</taxon>
        <taxon>Viridiplantae</taxon>
        <taxon>Chlorophyta</taxon>
        <taxon>core chlorophytes</taxon>
        <taxon>Trebouxiophyceae</taxon>
        <taxon>Trebouxiales</taxon>
        <taxon>Trebouxiaceae</taxon>
        <taxon>Symbiochloris</taxon>
    </lineage>
</organism>
<dbReference type="GO" id="GO:0005874">
    <property type="term" value="C:microtubule"/>
    <property type="evidence" value="ECO:0007669"/>
    <property type="project" value="TreeGrafter"/>
</dbReference>
<dbReference type="AlphaFoldDB" id="A0AAW1PZH7"/>
<dbReference type="InterPro" id="IPR027417">
    <property type="entry name" value="P-loop_NTPase"/>
</dbReference>
<sequence>MTTATPEGLGDALIPVVNKLQDIFSQASLDFKLDLPQVVVIGSQSSGKSSVLESLVGRDFLPRGSEICTRRPLILQLVKLQQGNGAHAPQAEEWGEFLHLQGKKFHDFDKIRAEIQEETARLSGFNKGVSDKPIRLKIHSPHVLTMTLVDLPGLAKVPVGDQPGDIQARIRTMVFEYIRHPTCIILAVSPANADLVNSDALEMARQADPQGTRTIGVLTKLDIMDRGTEATAMLRNEVVPLRLGHIGVVNRSQHDINTQRSMAEACAGEAAFFEEHPAYLEVASQCGTPALARALNRILVDHIRAVLPHIRGRLEDALSRRVVELQVYGHTPPGHTSAQRGALLLQLLDAYAVRYSEMLEGRSEALPVSELAGGARIRHIFQDIFHQGLSSLNPSSELSEEDVRTAIKNTAGVKGTLMLPDAPFELLVRRAISRLLTPALQCKEFVHSELLRIAGQCAPPDIARFPSLQTHLVEAVEEYINTGAAPAERMIKDLVACEVSHINTDHSAFIGGSRAIAVVMERRQQAAGHRDADRDVSPSRDDHSRPPSSIGDLGEGPEAHSNGGRVPIIRNRPRGPVMDTHQAHTAARQGLKGMEPDLLYSPEELMEPARTLQQRNSPHHHQGAQRMASPGPSAVQRHPGTPQSGWFSTLFKGGPEARADYGPASELHQPPYTLRVRDSVSEQESVQVAVTRLLVESYYDIVRAGLQDSVPKAIMHFLVLFVQRGLQQHLIRTLYREELFGEMMQEREDIAAKRASCLAVMGALREALATLDTIPQTLASRINTPHKLSHDGRLLAGQGDSQPLHQMAAYGALPQRSHSYKNLGRAARMAVAALAACTLSDSDCPAPAPFGSSCMQGA</sequence>
<dbReference type="Pfam" id="PF02212">
    <property type="entry name" value="GED"/>
    <property type="match status" value="1"/>
</dbReference>
<dbReference type="GO" id="GO:0003924">
    <property type="term" value="F:GTPase activity"/>
    <property type="evidence" value="ECO:0007669"/>
    <property type="project" value="InterPro"/>
</dbReference>
<feature type="compositionally biased region" description="Basic and acidic residues" evidence="3">
    <location>
        <begin position="523"/>
        <end position="545"/>
    </location>
</feature>
<dbReference type="GO" id="GO:0016020">
    <property type="term" value="C:membrane"/>
    <property type="evidence" value="ECO:0007669"/>
    <property type="project" value="TreeGrafter"/>
</dbReference>
<evidence type="ECO:0000313" key="6">
    <source>
        <dbReference type="EMBL" id="KAK9813544.1"/>
    </source>
</evidence>
<dbReference type="GO" id="GO:0005737">
    <property type="term" value="C:cytoplasm"/>
    <property type="evidence" value="ECO:0007669"/>
    <property type="project" value="TreeGrafter"/>
</dbReference>
<dbReference type="GO" id="GO:0005525">
    <property type="term" value="F:GTP binding"/>
    <property type="evidence" value="ECO:0007669"/>
    <property type="project" value="InterPro"/>
</dbReference>
<dbReference type="SMART" id="SM00302">
    <property type="entry name" value="GED"/>
    <property type="match status" value="1"/>
</dbReference>
<gene>
    <name evidence="6" type="ORF">WJX73_006112</name>
</gene>
<dbReference type="FunFam" id="3.40.50.300:FF:001027">
    <property type="entry name" value="dynamin-related protein 3A"/>
    <property type="match status" value="1"/>
</dbReference>
<feature type="region of interest" description="Disordered" evidence="3">
    <location>
        <begin position="610"/>
        <end position="649"/>
    </location>
</feature>
<feature type="domain" description="Dynamin-type G" evidence="5">
    <location>
        <begin position="32"/>
        <end position="308"/>
    </location>
</feature>
<dbReference type="GO" id="GO:0008017">
    <property type="term" value="F:microtubule binding"/>
    <property type="evidence" value="ECO:0007669"/>
    <property type="project" value="TreeGrafter"/>
</dbReference>
<evidence type="ECO:0000256" key="3">
    <source>
        <dbReference type="SAM" id="MobiDB-lite"/>
    </source>
</evidence>
<reference evidence="6 7" key="1">
    <citation type="journal article" date="2024" name="Nat. Commun.">
        <title>Phylogenomics reveals the evolutionary origins of lichenization in chlorophyte algae.</title>
        <authorList>
            <person name="Puginier C."/>
            <person name="Libourel C."/>
            <person name="Otte J."/>
            <person name="Skaloud P."/>
            <person name="Haon M."/>
            <person name="Grisel S."/>
            <person name="Petersen M."/>
            <person name="Berrin J.G."/>
            <person name="Delaux P.M."/>
            <person name="Dal Grande F."/>
            <person name="Keller J."/>
        </authorList>
    </citation>
    <scope>NUCLEOTIDE SEQUENCE [LARGE SCALE GENOMIC DNA]</scope>
    <source>
        <strain evidence="6 7">SAG 2036</strain>
    </source>
</reference>
<dbReference type="Pfam" id="PF00350">
    <property type="entry name" value="Dynamin_N"/>
    <property type="match status" value="1"/>
</dbReference>
<dbReference type="InterPro" id="IPR030381">
    <property type="entry name" value="G_DYNAMIN_dom"/>
</dbReference>
<protein>
    <submittedName>
        <fullName evidence="6">Uncharacterized protein</fullName>
    </submittedName>
</protein>
<evidence type="ECO:0000256" key="1">
    <source>
        <dbReference type="ARBA" id="ARBA00022741"/>
    </source>
</evidence>
<dbReference type="InterPro" id="IPR020850">
    <property type="entry name" value="GED_dom"/>
</dbReference>
<dbReference type="CDD" id="cd08771">
    <property type="entry name" value="DLP_1"/>
    <property type="match status" value="1"/>
</dbReference>
<dbReference type="SMART" id="SM00053">
    <property type="entry name" value="DYNc"/>
    <property type="match status" value="1"/>
</dbReference>
<dbReference type="InterPro" id="IPR022812">
    <property type="entry name" value="Dynamin"/>
</dbReference>
<feature type="domain" description="GED" evidence="4">
    <location>
        <begin position="688"/>
        <end position="779"/>
    </location>
</feature>
<dbReference type="SUPFAM" id="SSF52540">
    <property type="entry name" value="P-loop containing nucleoside triphosphate hydrolases"/>
    <property type="match status" value="1"/>
</dbReference>
<dbReference type="InterPro" id="IPR003130">
    <property type="entry name" value="GED"/>
</dbReference>